<dbReference type="RefSeq" id="WP_309531763.1">
    <property type="nucleotide sequence ID" value="NZ_CP133721.1"/>
</dbReference>
<reference evidence="2" key="1">
    <citation type="submission" date="2023-09" db="EMBL/GenBank/DDBJ databases">
        <title>Flavobacterium sp. 20NA77.7 isolated from freshwater.</title>
        <authorList>
            <person name="Le V."/>
            <person name="Ko S.-R."/>
            <person name="Ahn C.-Y."/>
            <person name="Oh H.-M."/>
        </authorList>
    </citation>
    <scope>NUCLEOTIDE SEQUENCE</scope>
    <source>
        <strain evidence="2">20NA77.7</strain>
    </source>
</reference>
<feature type="transmembrane region" description="Helical" evidence="1">
    <location>
        <begin position="6"/>
        <end position="23"/>
    </location>
</feature>
<dbReference type="Proteomes" id="UP001180481">
    <property type="component" value="Chromosome"/>
</dbReference>
<keyword evidence="1" id="KW-1133">Transmembrane helix</keyword>
<protein>
    <submittedName>
        <fullName evidence="2">Uncharacterized protein</fullName>
    </submittedName>
</protein>
<keyword evidence="3" id="KW-1185">Reference proteome</keyword>
<accession>A0ABY9R803</accession>
<evidence type="ECO:0000256" key="1">
    <source>
        <dbReference type="SAM" id="Phobius"/>
    </source>
</evidence>
<evidence type="ECO:0000313" key="3">
    <source>
        <dbReference type="Proteomes" id="UP001180481"/>
    </source>
</evidence>
<proteinExistence type="predicted"/>
<keyword evidence="1" id="KW-0472">Membrane</keyword>
<organism evidence="2 3">
    <name type="scientific">Flavobacterium nakdongensis</name>
    <dbReference type="NCBI Taxonomy" id="3073563"/>
    <lineage>
        <taxon>Bacteria</taxon>
        <taxon>Pseudomonadati</taxon>
        <taxon>Bacteroidota</taxon>
        <taxon>Flavobacteriia</taxon>
        <taxon>Flavobacteriales</taxon>
        <taxon>Flavobacteriaceae</taxon>
        <taxon>Flavobacterium</taxon>
    </lineage>
</organism>
<keyword evidence="1" id="KW-0812">Transmembrane</keyword>
<evidence type="ECO:0000313" key="2">
    <source>
        <dbReference type="EMBL" id="WMW77388.1"/>
    </source>
</evidence>
<sequence>MNLISIIDFIVFLFTYIYFHTSYQHYRENKYNLLNTRLYENNLKIKHDNINKRKLVSISSSLLNSYFTSYSNLFNQYRQEINNRIKEFEKIDVYYSRLNTLNNKIEEVINYQFSKDKTSLLLTYKTHEINEITSQIIQKKFKHVHLRNTDIFRLNIHYDLYYFFVLDIIEGFTKKYHPNNIYIETKPQEYPTEIVPSNSKIINVLGIQVHYKFDINNDLIIILYFFKYPDQTAIYHA</sequence>
<name>A0ABY9R803_9FLAO</name>
<gene>
    <name evidence="2" type="ORF">RF683_07790</name>
</gene>
<dbReference type="EMBL" id="CP133721">
    <property type="protein sequence ID" value="WMW77388.1"/>
    <property type="molecule type" value="Genomic_DNA"/>
</dbReference>